<dbReference type="EMBL" id="JACJVN010000109">
    <property type="protein sequence ID" value="MBB6679780.1"/>
    <property type="molecule type" value="Genomic_DNA"/>
</dbReference>
<dbReference type="SUPFAM" id="SSF103642">
    <property type="entry name" value="Sec-C motif"/>
    <property type="match status" value="1"/>
</dbReference>
<keyword evidence="3" id="KW-1185">Reference proteome</keyword>
<reference evidence="2 3" key="1">
    <citation type="submission" date="2020-08" db="EMBL/GenBank/DDBJ databases">
        <title>Cohnella phylogeny.</title>
        <authorList>
            <person name="Dunlap C."/>
        </authorList>
    </citation>
    <scope>NUCLEOTIDE SEQUENCE [LARGE SCALE GENOMIC DNA]</scope>
    <source>
        <strain evidence="2 3">DSM 103658</strain>
    </source>
</reference>
<proteinExistence type="predicted"/>
<organism evidence="2 3">
    <name type="scientific">Cohnella lubricantis</name>
    <dbReference type="NCBI Taxonomy" id="2163172"/>
    <lineage>
        <taxon>Bacteria</taxon>
        <taxon>Bacillati</taxon>
        <taxon>Bacillota</taxon>
        <taxon>Bacilli</taxon>
        <taxon>Bacillales</taxon>
        <taxon>Paenibacillaceae</taxon>
        <taxon>Cohnella</taxon>
    </lineage>
</organism>
<gene>
    <name evidence="2" type="ORF">H4Q31_21075</name>
</gene>
<evidence type="ECO:0000313" key="3">
    <source>
        <dbReference type="Proteomes" id="UP000574133"/>
    </source>
</evidence>
<dbReference type="RefSeq" id="WP_185181037.1">
    <property type="nucleotide sequence ID" value="NZ_CBCSEP010000001.1"/>
</dbReference>
<feature type="compositionally biased region" description="Basic and acidic residues" evidence="1">
    <location>
        <begin position="17"/>
        <end position="34"/>
    </location>
</feature>
<sequence length="426" mass="46301">MSKLNEQNRLQLAGRSAMDEAAKRANRQAEKEEEKRWAAIDPSISLLEALGRLSKQELTAIRIKWNVTGASSLNKNDLADKLASSMTERLPELLRLFDEERYQVVKTAADRSDALPALEFPSDVRYFMECGLLFPGTVDGKRVMIMPREVKEFFRGFDSSALRSAVRDNSRLVRLVMGLLAYYGVLRAEELSAKLGVHVKEVPAAQELDRLLAEREDYAAGWQRGDYGYADEAVGEPEQLLAEHEGRKEIPYYPFKTEQLLQAGVPDFVERGISFRSFVRFITTNYSIAEEDADEIVTELTWDIQNGAMPSAMMEALQDRFEMADEAIAAGFIAHLTALNNNTRLWALKGHTPAELSAARAAGSQRGAGAAGGMAAGAGAGAGAAGVAGVAGGKAVSIAGSRKIGRNDPCPCGSGKKYKKCCGANA</sequence>
<name>A0A841TKR3_9BACL</name>
<feature type="region of interest" description="Disordered" evidence="1">
    <location>
        <begin position="1"/>
        <end position="34"/>
    </location>
</feature>
<accession>A0A841TKR3</accession>
<dbReference type="InterPro" id="IPR004027">
    <property type="entry name" value="SEC_C_motif"/>
</dbReference>
<dbReference type="Pfam" id="PF02810">
    <property type="entry name" value="SEC-C"/>
    <property type="match status" value="1"/>
</dbReference>
<evidence type="ECO:0000256" key="1">
    <source>
        <dbReference type="SAM" id="MobiDB-lite"/>
    </source>
</evidence>
<comment type="caution">
    <text evidence="2">The sequence shown here is derived from an EMBL/GenBank/DDBJ whole genome shotgun (WGS) entry which is preliminary data.</text>
</comment>
<dbReference type="Gene3D" id="3.10.450.50">
    <property type="match status" value="1"/>
</dbReference>
<protein>
    <submittedName>
        <fullName evidence="2">SEC-C domain-containing protein</fullName>
    </submittedName>
</protein>
<dbReference type="AlphaFoldDB" id="A0A841TKR3"/>
<dbReference type="Proteomes" id="UP000574133">
    <property type="component" value="Unassembled WGS sequence"/>
</dbReference>
<feature type="compositionally biased region" description="Polar residues" evidence="1">
    <location>
        <begin position="1"/>
        <end position="10"/>
    </location>
</feature>
<evidence type="ECO:0000313" key="2">
    <source>
        <dbReference type="EMBL" id="MBB6679780.1"/>
    </source>
</evidence>